<protein>
    <submittedName>
        <fullName evidence="2">Uncharacterized protein</fullName>
    </submittedName>
</protein>
<keyword evidence="1" id="KW-1133">Transmembrane helix</keyword>
<evidence type="ECO:0000256" key="1">
    <source>
        <dbReference type="SAM" id="Phobius"/>
    </source>
</evidence>
<reference evidence="2 3" key="1">
    <citation type="submission" date="2024-08" db="EMBL/GenBank/DDBJ databases">
        <authorList>
            <person name="Cucini C."/>
            <person name="Frati F."/>
        </authorList>
    </citation>
    <scope>NUCLEOTIDE SEQUENCE [LARGE SCALE GENOMIC DNA]</scope>
</reference>
<keyword evidence="3" id="KW-1185">Reference proteome</keyword>
<feature type="transmembrane region" description="Helical" evidence="1">
    <location>
        <begin position="7"/>
        <end position="25"/>
    </location>
</feature>
<feature type="transmembrane region" description="Helical" evidence="1">
    <location>
        <begin position="114"/>
        <end position="130"/>
    </location>
</feature>
<organism evidence="2 3">
    <name type="scientific">Orchesella dallaii</name>
    <dbReference type="NCBI Taxonomy" id="48710"/>
    <lineage>
        <taxon>Eukaryota</taxon>
        <taxon>Metazoa</taxon>
        <taxon>Ecdysozoa</taxon>
        <taxon>Arthropoda</taxon>
        <taxon>Hexapoda</taxon>
        <taxon>Collembola</taxon>
        <taxon>Entomobryomorpha</taxon>
        <taxon>Entomobryoidea</taxon>
        <taxon>Orchesellidae</taxon>
        <taxon>Orchesellinae</taxon>
        <taxon>Orchesella</taxon>
    </lineage>
</organism>
<dbReference type="EMBL" id="CAXLJM020000035">
    <property type="protein sequence ID" value="CAL8104375.1"/>
    <property type="molecule type" value="Genomic_DNA"/>
</dbReference>
<keyword evidence="1" id="KW-0812">Transmembrane</keyword>
<gene>
    <name evidence="2" type="ORF">ODALV1_LOCUS11736</name>
</gene>
<proteinExistence type="predicted"/>
<keyword evidence="1" id="KW-0472">Membrane</keyword>
<name>A0ABP1QIH5_9HEXA</name>
<sequence>MIVLKSSVLLVTAAVYLTIFTYGLAPPDLQIEDRNYEEWVSKAKGKDLHVVIPEGDSSIPNVDEVMELEPETIGEEMYLRARGYLIKMVKYFVEDLAEFMSNTLLDTFLHLQNWVKFAIFGFMCLFAYFIHRLLAVQRLEEEIASLKRDLQTAHLLVIKTVRDAKQEVALLDEEIVLLNEFRKAIEAERNDYCRRFNQLISDKIIYRVDCEY</sequence>
<evidence type="ECO:0000313" key="3">
    <source>
        <dbReference type="Proteomes" id="UP001642540"/>
    </source>
</evidence>
<evidence type="ECO:0000313" key="2">
    <source>
        <dbReference type="EMBL" id="CAL8104375.1"/>
    </source>
</evidence>
<accession>A0ABP1QIH5</accession>
<comment type="caution">
    <text evidence="2">The sequence shown here is derived from an EMBL/GenBank/DDBJ whole genome shotgun (WGS) entry which is preliminary data.</text>
</comment>
<dbReference type="Proteomes" id="UP001642540">
    <property type="component" value="Unassembled WGS sequence"/>
</dbReference>